<dbReference type="SUPFAM" id="SSF56349">
    <property type="entry name" value="DNA breaking-rejoining enzymes"/>
    <property type="match status" value="1"/>
</dbReference>
<evidence type="ECO:0000313" key="14">
    <source>
        <dbReference type="Proteomes" id="UP000010305"/>
    </source>
</evidence>
<feature type="domain" description="Core-binding (CB)" evidence="12">
    <location>
        <begin position="5"/>
        <end position="91"/>
    </location>
</feature>
<dbReference type="InterPro" id="IPR010998">
    <property type="entry name" value="Integrase_recombinase_N"/>
</dbReference>
<evidence type="ECO:0000256" key="1">
    <source>
        <dbReference type="ARBA" id="ARBA00004496"/>
    </source>
</evidence>
<dbReference type="AlphaFoldDB" id="J4WS52"/>
<dbReference type="InterPro" id="IPR011010">
    <property type="entry name" value="DNA_brk_join_enz"/>
</dbReference>
<keyword evidence="9 10" id="KW-0131">Cell cycle</keyword>
<dbReference type="Gene3D" id="1.10.443.10">
    <property type="entry name" value="Intergrase catalytic core"/>
    <property type="match status" value="1"/>
</dbReference>
<reference evidence="13 14" key="1">
    <citation type="journal article" date="2012" name="ISME J.">
        <title>Genomic insights to SAR86, an abundant and uncultivated marine bacterial lineage.</title>
        <authorList>
            <person name="Dupont C.L."/>
            <person name="Rusch D.B."/>
            <person name="Yooseph S."/>
            <person name="Lombardo M.J."/>
            <person name="Richter R.A."/>
            <person name="Valas R."/>
            <person name="Novotny M."/>
            <person name="Yee-Greenbaum J."/>
            <person name="Selengut J.D."/>
            <person name="Haft D.H."/>
            <person name="Halpern A.L."/>
            <person name="Lasken R.S."/>
            <person name="Nealson K."/>
            <person name="Friedman R."/>
            <person name="Venter J.C."/>
        </authorList>
    </citation>
    <scope>NUCLEOTIDE SEQUENCE [LARGE SCALE GENOMIC DNA]</scope>
</reference>
<evidence type="ECO:0000256" key="6">
    <source>
        <dbReference type="ARBA" id="ARBA00022908"/>
    </source>
</evidence>
<gene>
    <name evidence="13" type="primary">xerD</name>
    <name evidence="10" type="synonym">xerC</name>
    <name evidence="13" type="ORF">NT01SARS_0257</name>
</gene>
<accession>J4WS52</accession>
<evidence type="ECO:0000256" key="10">
    <source>
        <dbReference type="HAMAP-Rule" id="MF_01808"/>
    </source>
</evidence>
<feature type="active site" description="O-(3'-phospho-DNA)-tyrosine intermediate" evidence="10">
    <location>
        <position position="277"/>
    </location>
</feature>
<dbReference type="GO" id="GO:0005737">
    <property type="term" value="C:cytoplasm"/>
    <property type="evidence" value="ECO:0007669"/>
    <property type="project" value="UniProtKB-SubCell"/>
</dbReference>
<keyword evidence="3 10" id="KW-0963">Cytoplasm</keyword>
<dbReference type="InterPro" id="IPR011932">
    <property type="entry name" value="Recomb_XerD"/>
</dbReference>
<dbReference type="NCBIfam" id="NF001399">
    <property type="entry name" value="PRK00283.1"/>
    <property type="match status" value="1"/>
</dbReference>
<evidence type="ECO:0000256" key="9">
    <source>
        <dbReference type="ARBA" id="ARBA00023306"/>
    </source>
</evidence>
<sequence>MLNPTNEDSDLRSFFNYLFVEKGLSKNTVEAYRNDLNEYLKWINLQQISDYKLITEPQINDFIASLFKKNLKSTSVNRKISSLKAFYLFLVRKKKIQTTPLSEIITPKKEQHLPVSMSEDEVEKLLNSPDTSIHIENRDKAMIEMLYATGMRISELVNLKITDIDNERSVLKVFGKGSKERLVPFGEKASDSLNSYLSERKKSLSKEVFLSNRGTKMTRSGFWQRIKIYLSRSGLKNSISPHTLRHAFATHLLNRGADLRSVQLLLGHSDLSTTQIYTHIAKHRLGEVLKKHHPRG</sequence>
<dbReference type="CDD" id="cd00798">
    <property type="entry name" value="INT_XerDC_C"/>
    <property type="match status" value="1"/>
</dbReference>
<dbReference type="InterPro" id="IPR002104">
    <property type="entry name" value="Integrase_catalytic"/>
</dbReference>
<feature type="domain" description="Tyr recombinase" evidence="11">
    <location>
        <begin position="112"/>
        <end position="290"/>
    </location>
</feature>
<dbReference type="Gene3D" id="1.10.150.130">
    <property type="match status" value="1"/>
</dbReference>
<comment type="subcellular location">
    <subcellularLocation>
        <location evidence="1 10">Cytoplasm</location>
    </subcellularLocation>
</comment>
<comment type="similarity">
    <text evidence="10">Belongs to the 'phage' integrase family. XerC subfamily.</text>
</comment>
<keyword evidence="6 10" id="KW-0229">DNA integration</keyword>
<dbReference type="STRING" id="1123866.NT01SARS_0257"/>
<proteinExistence type="inferred from homology"/>
<dbReference type="NCBIfam" id="NF040815">
    <property type="entry name" value="recomb_XerA_Arch"/>
    <property type="match status" value="1"/>
</dbReference>
<dbReference type="InterPro" id="IPR050090">
    <property type="entry name" value="Tyrosine_recombinase_XerCD"/>
</dbReference>
<dbReference type="InterPro" id="IPR023009">
    <property type="entry name" value="Tyrosine_recombinase_XerC/XerD"/>
</dbReference>
<dbReference type="HAMAP" id="MF_01808">
    <property type="entry name" value="Recomb_XerC_XerD"/>
    <property type="match status" value="1"/>
</dbReference>
<feature type="active site" evidence="10">
    <location>
        <position position="245"/>
    </location>
</feature>
<dbReference type="Pfam" id="PF02899">
    <property type="entry name" value="Phage_int_SAM_1"/>
    <property type="match status" value="1"/>
</dbReference>
<dbReference type="InterPro" id="IPR013762">
    <property type="entry name" value="Integrase-like_cat_sf"/>
</dbReference>
<evidence type="ECO:0000256" key="8">
    <source>
        <dbReference type="ARBA" id="ARBA00023172"/>
    </source>
</evidence>
<dbReference type="GO" id="GO:0006313">
    <property type="term" value="P:DNA transposition"/>
    <property type="evidence" value="ECO:0007669"/>
    <property type="project" value="UniProtKB-UniRule"/>
</dbReference>
<evidence type="ECO:0000259" key="11">
    <source>
        <dbReference type="PROSITE" id="PS51898"/>
    </source>
</evidence>
<keyword evidence="5 10" id="KW-0159">Chromosome partition</keyword>
<dbReference type="InterPro" id="IPR044068">
    <property type="entry name" value="CB"/>
</dbReference>
<evidence type="ECO:0000256" key="4">
    <source>
        <dbReference type="ARBA" id="ARBA00022618"/>
    </source>
</evidence>
<feature type="active site" evidence="10">
    <location>
        <position position="242"/>
    </location>
</feature>
<evidence type="ECO:0000259" key="12">
    <source>
        <dbReference type="PROSITE" id="PS51900"/>
    </source>
</evidence>
<protein>
    <recommendedName>
        <fullName evidence="10">Tyrosine recombinase XerC</fullName>
    </recommendedName>
</protein>
<dbReference type="GO" id="GO:0003677">
    <property type="term" value="F:DNA binding"/>
    <property type="evidence" value="ECO:0007669"/>
    <property type="project" value="UniProtKB-UniRule"/>
</dbReference>
<dbReference type="EMBL" id="JH611156">
    <property type="protein sequence ID" value="EJP71780.1"/>
    <property type="molecule type" value="Genomic_DNA"/>
</dbReference>
<evidence type="ECO:0000256" key="3">
    <source>
        <dbReference type="ARBA" id="ARBA00022490"/>
    </source>
</evidence>
<dbReference type="Proteomes" id="UP000010305">
    <property type="component" value="Unassembled WGS sequence"/>
</dbReference>
<name>J4WS52_9GAMM</name>
<comment type="similarity">
    <text evidence="2">Belongs to the 'phage' integrase family. XerD subfamily.</text>
</comment>
<dbReference type="NCBIfam" id="TIGR02225">
    <property type="entry name" value="recomb_XerD"/>
    <property type="match status" value="1"/>
</dbReference>
<keyword evidence="8 10" id="KW-0233">DNA recombination</keyword>
<keyword evidence="7 10" id="KW-0238">DNA-binding</keyword>
<feature type="active site" evidence="10">
    <location>
        <position position="176"/>
    </location>
</feature>
<dbReference type="GO" id="GO:0009037">
    <property type="term" value="F:tyrosine-based site-specific recombinase activity"/>
    <property type="evidence" value="ECO:0007669"/>
    <property type="project" value="UniProtKB-UniRule"/>
</dbReference>
<dbReference type="PANTHER" id="PTHR30349">
    <property type="entry name" value="PHAGE INTEGRASE-RELATED"/>
    <property type="match status" value="1"/>
</dbReference>
<dbReference type="PROSITE" id="PS51900">
    <property type="entry name" value="CB"/>
    <property type="match status" value="1"/>
</dbReference>
<comment type="function">
    <text evidence="10">Site-specific tyrosine recombinase, which acts by catalyzing the cutting and rejoining of the recombining DNA molecules. The XerC-XerD complex is essential to convert dimers of the bacterial chromosome into monomers to permit their segregation at cell division. It also contributes to the segregational stability of plasmids.</text>
</comment>
<evidence type="ECO:0000256" key="7">
    <source>
        <dbReference type="ARBA" id="ARBA00023125"/>
    </source>
</evidence>
<dbReference type="GO" id="GO:0007059">
    <property type="term" value="P:chromosome segregation"/>
    <property type="evidence" value="ECO:0007669"/>
    <property type="project" value="UniProtKB-UniRule"/>
</dbReference>
<dbReference type="Pfam" id="PF00589">
    <property type="entry name" value="Phage_integrase"/>
    <property type="match status" value="1"/>
</dbReference>
<organism evidence="13 14">
    <name type="scientific">SAR86 cluster bacterium SAR86A</name>
    <dbReference type="NCBI Taxonomy" id="1123866"/>
    <lineage>
        <taxon>Bacteria</taxon>
        <taxon>Pseudomonadati</taxon>
        <taxon>Pseudomonadota</taxon>
        <taxon>Gammaproteobacteria</taxon>
        <taxon>SAR86 cluster</taxon>
    </lineage>
</organism>
<feature type="active site" evidence="10">
    <location>
        <position position="268"/>
    </location>
</feature>
<comment type="subunit">
    <text evidence="10">Forms a cyclic heterotetrameric complex composed of two molecules of XerC and two molecules of XerD.</text>
</comment>
<dbReference type="InterPro" id="IPR004107">
    <property type="entry name" value="Integrase_SAM-like_N"/>
</dbReference>
<evidence type="ECO:0000313" key="13">
    <source>
        <dbReference type="EMBL" id="EJP71780.1"/>
    </source>
</evidence>
<dbReference type="PANTHER" id="PTHR30349:SF81">
    <property type="entry name" value="TYROSINE RECOMBINASE XERC"/>
    <property type="match status" value="1"/>
</dbReference>
<evidence type="ECO:0000256" key="5">
    <source>
        <dbReference type="ARBA" id="ARBA00022829"/>
    </source>
</evidence>
<dbReference type="GO" id="GO:0051301">
    <property type="term" value="P:cell division"/>
    <property type="evidence" value="ECO:0007669"/>
    <property type="project" value="UniProtKB-KW"/>
</dbReference>
<dbReference type="PROSITE" id="PS51898">
    <property type="entry name" value="TYR_RECOMBINASE"/>
    <property type="match status" value="1"/>
</dbReference>
<keyword evidence="4 10" id="KW-0132">Cell division</keyword>
<dbReference type="HOGENOM" id="CLU_027562_9_6_6"/>
<feature type="active site" evidence="10">
    <location>
        <position position="152"/>
    </location>
</feature>
<evidence type="ECO:0000256" key="2">
    <source>
        <dbReference type="ARBA" id="ARBA00010450"/>
    </source>
</evidence>